<dbReference type="Pfam" id="PF04178">
    <property type="entry name" value="Got1"/>
    <property type="match status" value="1"/>
</dbReference>
<comment type="subcellular location">
    <subcellularLocation>
        <location evidence="1 8">Membrane</location>
        <topology evidence="1 8">Multi-pass membrane protein</topology>
    </subcellularLocation>
</comment>
<dbReference type="Proteomes" id="UP001363151">
    <property type="component" value="Unassembled WGS sequence"/>
</dbReference>
<evidence type="ECO:0000256" key="5">
    <source>
        <dbReference type="ARBA" id="ARBA00022989"/>
    </source>
</evidence>
<dbReference type="PANTHER" id="PTHR23137:SF6">
    <property type="entry name" value="VESICLE TRANSPORT PROTEIN"/>
    <property type="match status" value="1"/>
</dbReference>
<comment type="caution">
    <text evidence="9">The sequence shown here is derived from an EMBL/GenBank/DDBJ whole genome shotgun (WGS) entry which is preliminary data.</text>
</comment>
<feature type="transmembrane region" description="Helical" evidence="8">
    <location>
        <begin position="163"/>
        <end position="182"/>
    </location>
</feature>
<accession>A0ABR1G015</accession>
<keyword evidence="4 8" id="KW-0653">Protein transport</keyword>
<keyword evidence="5 8" id="KW-1133">Transmembrane helix</keyword>
<evidence type="ECO:0000256" key="2">
    <source>
        <dbReference type="ARBA" id="ARBA00022448"/>
    </source>
</evidence>
<dbReference type="InterPro" id="IPR011691">
    <property type="entry name" value="Vesicle_transpt_SFT2"/>
</dbReference>
<proteinExistence type="inferred from homology"/>
<feature type="transmembrane region" description="Helical" evidence="8">
    <location>
        <begin position="132"/>
        <end position="151"/>
    </location>
</feature>
<keyword evidence="10" id="KW-1185">Reference proteome</keyword>
<sequence>MDYFSPKEKTTSEQASDYLDSLSASASAAAKDAQFQAEGLLGTREKTAAEEMSEQYDACCPALSYQSRVVGFCLCFFTGLVLMFLADTKISAMLAGNPTPFGVYYTFGNLVAIVGSFFLSGPTAQFNKMTEGSRIVSSAVYLLALAATLFFALDDSLPKTPRLWCLLTAILVQYLALLWYTLSFVPFAQAYVCAFFKACCGDLFNCGGCCDEGGCCGPVGGASETSPLTGF</sequence>
<evidence type="ECO:0000313" key="9">
    <source>
        <dbReference type="EMBL" id="KAK7241853.1"/>
    </source>
</evidence>
<evidence type="ECO:0000313" key="10">
    <source>
        <dbReference type="Proteomes" id="UP001363151"/>
    </source>
</evidence>
<dbReference type="InterPro" id="IPR007305">
    <property type="entry name" value="Vesicle_transpt_Got1/SFT2"/>
</dbReference>
<feature type="transmembrane region" description="Helical" evidence="8">
    <location>
        <begin position="69"/>
        <end position="90"/>
    </location>
</feature>
<gene>
    <name evidence="9" type="ORF">SO694_00019250</name>
</gene>
<evidence type="ECO:0000256" key="1">
    <source>
        <dbReference type="ARBA" id="ARBA00004141"/>
    </source>
</evidence>
<evidence type="ECO:0000256" key="3">
    <source>
        <dbReference type="ARBA" id="ARBA00022692"/>
    </source>
</evidence>
<evidence type="ECO:0000256" key="4">
    <source>
        <dbReference type="ARBA" id="ARBA00022927"/>
    </source>
</evidence>
<name>A0ABR1G015_AURAN</name>
<evidence type="ECO:0000256" key="8">
    <source>
        <dbReference type="RuleBase" id="RU363111"/>
    </source>
</evidence>
<evidence type="ECO:0000256" key="7">
    <source>
        <dbReference type="ARBA" id="ARBA00025800"/>
    </source>
</evidence>
<feature type="transmembrane region" description="Helical" evidence="8">
    <location>
        <begin position="102"/>
        <end position="120"/>
    </location>
</feature>
<protein>
    <recommendedName>
        <fullName evidence="8">Vesicle transport protein</fullName>
    </recommendedName>
</protein>
<dbReference type="EMBL" id="JBBJCI010000152">
    <property type="protein sequence ID" value="KAK7241853.1"/>
    <property type="molecule type" value="Genomic_DNA"/>
</dbReference>
<evidence type="ECO:0000256" key="6">
    <source>
        <dbReference type="ARBA" id="ARBA00023136"/>
    </source>
</evidence>
<keyword evidence="3 8" id="KW-0812">Transmembrane</keyword>
<keyword evidence="6 8" id="KW-0472">Membrane</keyword>
<comment type="similarity">
    <text evidence="7 8">Belongs to the SFT2 family.</text>
</comment>
<dbReference type="PANTHER" id="PTHR23137">
    <property type="entry name" value="VESICLE TRANSPORT PROTEIN-RELATED"/>
    <property type="match status" value="1"/>
</dbReference>
<organism evidence="9 10">
    <name type="scientific">Aureococcus anophagefferens</name>
    <name type="common">Harmful bloom alga</name>
    <dbReference type="NCBI Taxonomy" id="44056"/>
    <lineage>
        <taxon>Eukaryota</taxon>
        <taxon>Sar</taxon>
        <taxon>Stramenopiles</taxon>
        <taxon>Ochrophyta</taxon>
        <taxon>Pelagophyceae</taxon>
        <taxon>Pelagomonadales</taxon>
        <taxon>Pelagomonadaceae</taxon>
        <taxon>Aureococcus</taxon>
    </lineage>
</organism>
<comment type="function">
    <text evidence="8">May be involved in fusion of retrograde transport vesicles derived from an endocytic compartment with the Golgi complex.</text>
</comment>
<keyword evidence="2 8" id="KW-0813">Transport</keyword>
<reference evidence="9 10" key="1">
    <citation type="submission" date="2024-03" db="EMBL/GenBank/DDBJ databases">
        <title>Aureococcus anophagefferens CCMP1851 and Kratosvirus quantuckense: Draft genome of a second virus-susceptible host strain in the model system.</title>
        <authorList>
            <person name="Chase E."/>
            <person name="Truchon A.R."/>
            <person name="Schepens W."/>
            <person name="Wilhelm S.W."/>
        </authorList>
    </citation>
    <scope>NUCLEOTIDE SEQUENCE [LARGE SCALE GENOMIC DNA]</scope>
    <source>
        <strain evidence="9 10">CCMP1851</strain>
    </source>
</reference>